<evidence type="ECO:0000313" key="1">
    <source>
        <dbReference type="EMBL" id="KKM19822.1"/>
    </source>
</evidence>
<dbReference type="EMBL" id="LAZR01013900">
    <property type="protein sequence ID" value="KKM19822.1"/>
    <property type="molecule type" value="Genomic_DNA"/>
</dbReference>
<feature type="non-terminal residue" evidence="1">
    <location>
        <position position="1"/>
    </location>
</feature>
<proteinExistence type="predicted"/>
<organism evidence="1">
    <name type="scientific">marine sediment metagenome</name>
    <dbReference type="NCBI Taxonomy" id="412755"/>
    <lineage>
        <taxon>unclassified sequences</taxon>
        <taxon>metagenomes</taxon>
        <taxon>ecological metagenomes</taxon>
    </lineage>
</organism>
<dbReference type="AlphaFoldDB" id="A0A0F9HXC5"/>
<name>A0A0F9HXC5_9ZZZZ</name>
<dbReference type="PANTHER" id="PTHR36846">
    <property type="entry name" value="PROTEIN VIAA"/>
    <property type="match status" value="1"/>
</dbReference>
<protein>
    <recommendedName>
        <fullName evidence="2">VWFA domain-containing protein</fullName>
    </recommendedName>
</protein>
<dbReference type="PANTHER" id="PTHR36846:SF1">
    <property type="entry name" value="PROTEIN VIAA"/>
    <property type="match status" value="1"/>
</dbReference>
<reference evidence="1" key="1">
    <citation type="journal article" date="2015" name="Nature">
        <title>Complex archaea that bridge the gap between prokaryotes and eukaryotes.</title>
        <authorList>
            <person name="Spang A."/>
            <person name="Saw J.H."/>
            <person name="Jorgensen S.L."/>
            <person name="Zaremba-Niedzwiedzka K."/>
            <person name="Martijn J."/>
            <person name="Lind A.E."/>
            <person name="van Eijk R."/>
            <person name="Schleper C."/>
            <person name="Guy L."/>
            <person name="Ettema T.J."/>
        </authorList>
    </citation>
    <scope>NUCLEOTIDE SEQUENCE</scope>
</reference>
<dbReference type="GO" id="GO:0005829">
    <property type="term" value="C:cytosol"/>
    <property type="evidence" value="ECO:0007669"/>
    <property type="project" value="TreeGrafter"/>
</dbReference>
<evidence type="ECO:0008006" key="2">
    <source>
        <dbReference type="Google" id="ProtNLM"/>
    </source>
</evidence>
<accession>A0A0F9HXC5</accession>
<sequence length="91" mass="10228">NFEAPLSAAQDIITEDKEFKQADIILISDGSCDVGDDWLKIFNQSRKDQEFHVISVVISAYSESCDKFSDKVVHINDITNDDKALQAMFSI</sequence>
<comment type="caution">
    <text evidence="1">The sequence shown here is derived from an EMBL/GenBank/DDBJ whole genome shotgun (WGS) entry which is preliminary data.</text>
</comment>
<gene>
    <name evidence="1" type="ORF">LCGC14_1651650</name>
</gene>